<sequence length="126" mass="14306">MATQIIHKLSLFTFIAVYLVAGIMHFIKPDIYLEVIPDWLGNKLLINYIAGIAELIVASMAVFFKTRKMAGYLTIAMLLAFIISHVYFLLNGSCAGDLCIPSWIGWSRLLIIHPILIYWAYKITKI</sequence>
<evidence type="ECO:0000256" key="1">
    <source>
        <dbReference type="SAM" id="Phobius"/>
    </source>
</evidence>
<keyword evidence="1" id="KW-0472">Membrane</keyword>
<reference evidence="2 3" key="1">
    <citation type="submission" date="2018-02" db="EMBL/GenBank/DDBJ databases">
        <title>Genomic Encyclopedia of Archaeal and Bacterial Type Strains, Phase II (KMG-II): from individual species to whole genera.</title>
        <authorList>
            <person name="Goeker M."/>
        </authorList>
    </citation>
    <scope>NUCLEOTIDE SEQUENCE [LARGE SCALE GENOMIC DNA]</scope>
    <source>
        <strain evidence="2 3">DSM 16809</strain>
    </source>
</reference>
<keyword evidence="1" id="KW-0812">Transmembrane</keyword>
<protein>
    <submittedName>
        <fullName evidence="2">Putative membrane protein</fullName>
    </submittedName>
</protein>
<dbReference type="OrthoDB" id="327939at2"/>
<organism evidence="2 3">
    <name type="scientific">Nonlabens xylanidelens</name>
    <dbReference type="NCBI Taxonomy" id="191564"/>
    <lineage>
        <taxon>Bacteria</taxon>
        <taxon>Pseudomonadati</taxon>
        <taxon>Bacteroidota</taxon>
        <taxon>Flavobacteriia</taxon>
        <taxon>Flavobacteriales</taxon>
        <taxon>Flavobacteriaceae</taxon>
        <taxon>Nonlabens</taxon>
    </lineage>
</organism>
<dbReference type="EMBL" id="PTJE01000005">
    <property type="protein sequence ID" value="PPK94085.1"/>
    <property type="molecule type" value="Genomic_DNA"/>
</dbReference>
<proteinExistence type="predicted"/>
<feature type="transmembrane region" description="Helical" evidence="1">
    <location>
        <begin position="71"/>
        <end position="90"/>
    </location>
</feature>
<name>A0A2S6IIS8_9FLAO</name>
<accession>A0A2S6IIS8</accession>
<comment type="caution">
    <text evidence="2">The sequence shown here is derived from an EMBL/GenBank/DDBJ whole genome shotgun (WGS) entry which is preliminary data.</text>
</comment>
<feature type="transmembrane region" description="Helical" evidence="1">
    <location>
        <begin position="47"/>
        <end position="64"/>
    </location>
</feature>
<evidence type="ECO:0000313" key="2">
    <source>
        <dbReference type="EMBL" id="PPK94085.1"/>
    </source>
</evidence>
<dbReference type="AlphaFoldDB" id="A0A2S6IIS8"/>
<feature type="transmembrane region" description="Helical" evidence="1">
    <location>
        <begin position="102"/>
        <end position="121"/>
    </location>
</feature>
<gene>
    <name evidence="2" type="ORF">LY01_02307</name>
</gene>
<keyword evidence="1" id="KW-1133">Transmembrane helix</keyword>
<dbReference type="RefSeq" id="WP_104515981.1">
    <property type="nucleotide sequence ID" value="NZ_MQVW01000002.1"/>
</dbReference>
<dbReference type="Proteomes" id="UP000239002">
    <property type="component" value="Unassembled WGS sequence"/>
</dbReference>
<keyword evidence="3" id="KW-1185">Reference proteome</keyword>
<evidence type="ECO:0000313" key="3">
    <source>
        <dbReference type="Proteomes" id="UP000239002"/>
    </source>
</evidence>
<feature type="transmembrane region" description="Helical" evidence="1">
    <location>
        <begin position="9"/>
        <end position="27"/>
    </location>
</feature>